<proteinExistence type="predicted"/>
<evidence type="ECO:0000256" key="1">
    <source>
        <dbReference type="ARBA" id="ARBA00022448"/>
    </source>
</evidence>
<dbReference type="Gene3D" id="2.40.420.20">
    <property type="match status" value="1"/>
</dbReference>
<dbReference type="AlphaFoldDB" id="A0A225D308"/>
<dbReference type="InterPro" id="IPR058647">
    <property type="entry name" value="BSH_CzcB-like"/>
</dbReference>
<protein>
    <submittedName>
        <fullName evidence="4">Putative Co/Zn/Cd efflux system membrane fusion protein</fullName>
    </submittedName>
</protein>
<dbReference type="Gene3D" id="2.40.50.100">
    <property type="match status" value="1"/>
</dbReference>
<dbReference type="Gene3D" id="1.10.287.470">
    <property type="entry name" value="Helix hairpin bin"/>
    <property type="match status" value="1"/>
</dbReference>
<evidence type="ECO:0000313" key="4">
    <source>
        <dbReference type="EMBL" id="OWK35892.1"/>
    </source>
</evidence>
<name>A0A225D308_9BACT</name>
<keyword evidence="1" id="KW-0813">Transport</keyword>
<dbReference type="PANTHER" id="PTHR30097:SF4">
    <property type="entry name" value="SLR6042 PROTEIN"/>
    <property type="match status" value="1"/>
</dbReference>
<sequence>MVPQELFDSHRFATAKVADAPPPEPLRLPGSVVLDPNRYSRVHSLFSGQVAKVGIRGDMSPTSDRLSNTPEKGLRPGDEVKRGQILATVWSKDVGAMKTDLVNQVSQLRADKNQLDRYLSVDPGIITQTQMTTTRRAYENDLVMVRNAERNLRSAQFTEEEIEIVKREAEKLKEPTAPRDLDLERTWAEYPIRATFDGVIVEKNVTVGDVVDPTTDLYKVAKLDRLQVLVNVYEEDLPKLQRLARAADAATGRSTAAAETGSDGAADELRHKSESLRAWTINFQAEGTGATEAGYFDRLGVLIDPMQHTGTVTGWVENKQGKLFIGQFVTATVALRPDPSLVAVPTGAVIEDMDGSSVLVATDPAARKFERRKVAVAVRGRETIFLRKTPTDAETARGAKPVLPSETVVSRGAIDLANEFTILHGGKK</sequence>
<organism evidence="4 5">
    <name type="scientific">Fimbriiglobus ruber</name>
    <dbReference type="NCBI Taxonomy" id="1908690"/>
    <lineage>
        <taxon>Bacteria</taxon>
        <taxon>Pseudomonadati</taxon>
        <taxon>Planctomycetota</taxon>
        <taxon>Planctomycetia</taxon>
        <taxon>Gemmatales</taxon>
        <taxon>Gemmataceae</taxon>
        <taxon>Fimbriiglobus</taxon>
    </lineage>
</organism>
<feature type="domain" description="CzcB-like barrel-sandwich hybrid" evidence="3">
    <location>
        <begin position="76"/>
        <end position="221"/>
    </location>
</feature>
<evidence type="ECO:0000256" key="2">
    <source>
        <dbReference type="SAM" id="MobiDB-lite"/>
    </source>
</evidence>
<evidence type="ECO:0000259" key="3">
    <source>
        <dbReference type="Pfam" id="PF25973"/>
    </source>
</evidence>
<evidence type="ECO:0000313" key="5">
    <source>
        <dbReference type="Proteomes" id="UP000214646"/>
    </source>
</evidence>
<dbReference type="Pfam" id="PF25973">
    <property type="entry name" value="BSH_CzcB"/>
    <property type="match status" value="1"/>
</dbReference>
<dbReference type="PANTHER" id="PTHR30097">
    <property type="entry name" value="CATION EFFLUX SYSTEM PROTEIN CUSB"/>
    <property type="match status" value="1"/>
</dbReference>
<dbReference type="Gene3D" id="2.40.30.170">
    <property type="match status" value="1"/>
</dbReference>
<dbReference type="Proteomes" id="UP000214646">
    <property type="component" value="Unassembled WGS sequence"/>
</dbReference>
<dbReference type="GO" id="GO:0060003">
    <property type="term" value="P:copper ion export"/>
    <property type="evidence" value="ECO:0007669"/>
    <property type="project" value="TreeGrafter"/>
</dbReference>
<dbReference type="GO" id="GO:0015679">
    <property type="term" value="P:plasma membrane copper ion transport"/>
    <property type="evidence" value="ECO:0007669"/>
    <property type="project" value="TreeGrafter"/>
</dbReference>
<dbReference type="SUPFAM" id="SSF111369">
    <property type="entry name" value="HlyD-like secretion proteins"/>
    <property type="match status" value="1"/>
</dbReference>
<feature type="compositionally biased region" description="Polar residues" evidence="2">
    <location>
        <begin position="60"/>
        <end position="70"/>
    </location>
</feature>
<gene>
    <name evidence="4" type="ORF">FRUB_08455</name>
</gene>
<comment type="caution">
    <text evidence="4">The sequence shown here is derived from an EMBL/GenBank/DDBJ whole genome shotgun (WGS) entry which is preliminary data.</text>
</comment>
<dbReference type="InterPro" id="IPR051909">
    <property type="entry name" value="MFP_Cation_Efflux"/>
</dbReference>
<keyword evidence="5" id="KW-1185">Reference proteome</keyword>
<dbReference type="GO" id="GO:0030313">
    <property type="term" value="C:cell envelope"/>
    <property type="evidence" value="ECO:0007669"/>
    <property type="project" value="TreeGrafter"/>
</dbReference>
<feature type="region of interest" description="Disordered" evidence="2">
    <location>
        <begin position="56"/>
        <end position="77"/>
    </location>
</feature>
<dbReference type="EMBL" id="NIDE01000017">
    <property type="protein sequence ID" value="OWK35892.1"/>
    <property type="molecule type" value="Genomic_DNA"/>
</dbReference>
<accession>A0A225D308</accession>
<reference evidence="5" key="1">
    <citation type="submission" date="2017-06" db="EMBL/GenBank/DDBJ databases">
        <title>Genome analysis of Fimbriiglobus ruber SP5, the first member of the order Planctomycetales with confirmed chitinolytic capability.</title>
        <authorList>
            <person name="Ravin N.V."/>
            <person name="Rakitin A.L."/>
            <person name="Ivanova A.A."/>
            <person name="Beletsky A.V."/>
            <person name="Kulichevskaya I.S."/>
            <person name="Mardanov A.V."/>
            <person name="Dedysh S.N."/>
        </authorList>
    </citation>
    <scope>NUCLEOTIDE SEQUENCE [LARGE SCALE GENOMIC DNA]</scope>
    <source>
        <strain evidence="5">SP5</strain>
    </source>
</reference>